<evidence type="ECO:0000313" key="2">
    <source>
        <dbReference type="EMBL" id="BAR59155.1"/>
    </source>
</evidence>
<sequence length="191" mass="20673">MEMFILFWFPLSIAVGVYASNKGRSGFGLFLLSVFLSPIVGLLFALALRNKAADHAELLEALRKATPPLPAQSISTPEPAVKLFTLKDDTSPVNPHRRNTKGWIIALAVVAAVVAVFTFVASQGSVVRLAERQVTAWYVEKGYKVERIAFRVTSPSTIEGSLMTVDGAGKTKFFECTGVSANGSSYQITCK</sequence>
<protein>
    <submittedName>
        <fullName evidence="2">Uncharacterized protein</fullName>
    </submittedName>
</protein>
<evidence type="ECO:0000256" key="1">
    <source>
        <dbReference type="SAM" id="Phobius"/>
    </source>
</evidence>
<dbReference type="Proteomes" id="UP000063308">
    <property type="component" value="Chromosome"/>
</dbReference>
<gene>
    <name evidence="2" type="ORF">NK6_6000</name>
</gene>
<keyword evidence="1" id="KW-0472">Membrane</keyword>
<keyword evidence="1" id="KW-0812">Transmembrane</keyword>
<feature type="transmembrane region" description="Helical" evidence="1">
    <location>
        <begin position="103"/>
        <end position="122"/>
    </location>
</feature>
<accession>A0A0E3VVH2</accession>
<evidence type="ECO:0000313" key="3">
    <source>
        <dbReference type="Proteomes" id="UP000063308"/>
    </source>
</evidence>
<name>A0A0E3VVH2_9BRAD</name>
<reference evidence="2 3" key="1">
    <citation type="submission" date="2014-11" db="EMBL/GenBank/DDBJ databases">
        <title>Symbiosis island explosion on the genome of extra-slow-growing strains of soybean bradyrhizobia with massive insertion sequences.</title>
        <authorList>
            <person name="Iida T."/>
            <person name="Minamisawa K."/>
        </authorList>
    </citation>
    <scope>NUCLEOTIDE SEQUENCE [LARGE SCALE GENOMIC DNA]</scope>
    <source>
        <strain evidence="2 3">NK6</strain>
    </source>
</reference>
<dbReference type="AlphaFoldDB" id="A0A0E3VVH2"/>
<feature type="transmembrane region" description="Helical" evidence="1">
    <location>
        <begin position="29"/>
        <end position="48"/>
    </location>
</feature>
<dbReference type="RefSeq" id="WP_060910682.1">
    <property type="nucleotide sequence ID" value="NZ_JAFCKD010000203.1"/>
</dbReference>
<proteinExistence type="predicted"/>
<dbReference type="EMBL" id="AP014685">
    <property type="protein sequence ID" value="BAR59155.1"/>
    <property type="molecule type" value="Genomic_DNA"/>
</dbReference>
<keyword evidence="1" id="KW-1133">Transmembrane helix</keyword>
<organism evidence="2 3">
    <name type="scientific">Bradyrhizobium diazoefficiens</name>
    <dbReference type="NCBI Taxonomy" id="1355477"/>
    <lineage>
        <taxon>Bacteria</taxon>
        <taxon>Pseudomonadati</taxon>
        <taxon>Pseudomonadota</taxon>
        <taxon>Alphaproteobacteria</taxon>
        <taxon>Hyphomicrobiales</taxon>
        <taxon>Nitrobacteraceae</taxon>
        <taxon>Bradyrhizobium</taxon>
    </lineage>
</organism>